<organism evidence="2 3">
    <name type="scientific">Psophocarpus tetragonolobus</name>
    <name type="common">Winged bean</name>
    <name type="synonym">Dolichos tetragonolobus</name>
    <dbReference type="NCBI Taxonomy" id="3891"/>
    <lineage>
        <taxon>Eukaryota</taxon>
        <taxon>Viridiplantae</taxon>
        <taxon>Streptophyta</taxon>
        <taxon>Embryophyta</taxon>
        <taxon>Tracheophyta</taxon>
        <taxon>Spermatophyta</taxon>
        <taxon>Magnoliopsida</taxon>
        <taxon>eudicotyledons</taxon>
        <taxon>Gunneridae</taxon>
        <taxon>Pentapetalae</taxon>
        <taxon>rosids</taxon>
        <taxon>fabids</taxon>
        <taxon>Fabales</taxon>
        <taxon>Fabaceae</taxon>
        <taxon>Papilionoideae</taxon>
        <taxon>50 kb inversion clade</taxon>
        <taxon>NPAAA clade</taxon>
        <taxon>indigoferoid/millettioid clade</taxon>
        <taxon>Phaseoleae</taxon>
        <taxon>Psophocarpus</taxon>
    </lineage>
</organism>
<dbReference type="Pfam" id="PF17035">
    <property type="entry name" value="BET"/>
    <property type="match status" value="1"/>
</dbReference>
<gene>
    <name evidence="2" type="ORF">VNO78_05542</name>
</gene>
<protein>
    <recommendedName>
        <fullName evidence="1">NET domain-containing protein</fullName>
    </recommendedName>
</protein>
<comment type="caution">
    <text evidence="2">The sequence shown here is derived from an EMBL/GenBank/DDBJ whole genome shotgun (WGS) entry which is preliminary data.</text>
</comment>
<dbReference type="Proteomes" id="UP001386955">
    <property type="component" value="Unassembled WGS sequence"/>
</dbReference>
<name>A0AAN9XR65_PSOTE</name>
<accession>A0AAN9XR65</accession>
<proteinExistence type="predicted"/>
<dbReference type="EMBL" id="JAYMYS010000002">
    <property type="protein sequence ID" value="KAK7404589.1"/>
    <property type="molecule type" value="Genomic_DNA"/>
</dbReference>
<sequence length="78" mass="9113">MMSVAKGDKKFGDEDEEYQELEYLMGEMPRSTIDFLKAHSSNDGEHREDEIVEIDINDFSYVTLCTLRKLLDDFSQEN</sequence>
<evidence type="ECO:0000259" key="1">
    <source>
        <dbReference type="Pfam" id="PF17035"/>
    </source>
</evidence>
<evidence type="ECO:0000313" key="2">
    <source>
        <dbReference type="EMBL" id="KAK7404589.1"/>
    </source>
</evidence>
<evidence type="ECO:0000313" key="3">
    <source>
        <dbReference type="Proteomes" id="UP001386955"/>
    </source>
</evidence>
<dbReference type="AlphaFoldDB" id="A0AAN9XR65"/>
<keyword evidence="3" id="KW-1185">Reference proteome</keyword>
<feature type="domain" description="NET" evidence="1">
    <location>
        <begin position="19"/>
        <end position="72"/>
    </location>
</feature>
<dbReference type="InterPro" id="IPR027353">
    <property type="entry name" value="NET_dom"/>
</dbReference>
<reference evidence="2 3" key="1">
    <citation type="submission" date="2024-01" db="EMBL/GenBank/DDBJ databases">
        <title>The genomes of 5 underutilized Papilionoideae crops provide insights into root nodulation and disease resistanc.</title>
        <authorList>
            <person name="Jiang F."/>
        </authorList>
    </citation>
    <scope>NUCLEOTIDE SEQUENCE [LARGE SCALE GENOMIC DNA]</scope>
    <source>
        <strain evidence="2">DUOXIRENSHENG_FW03</strain>
        <tissue evidence="2">Leaves</tissue>
    </source>
</reference>